<dbReference type="Proteomes" id="UP000037035">
    <property type="component" value="Unassembled WGS sequence"/>
</dbReference>
<comment type="caution">
    <text evidence="1">The sequence shown here is derived from an EMBL/GenBank/DDBJ whole genome shotgun (WGS) entry which is preliminary data.</text>
</comment>
<dbReference type="InterPro" id="IPR043502">
    <property type="entry name" value="DNA/RNA_pol_sf"/>
</dbReference>
<keyword evidence="2" id="KW-1185">Reference proteome</keyword>
<gene>
    <name evidence="1" type="ORF">VP01_14701g1</name>
</gene>
<dbReference type="EMBL" id="LAVV01005222">
    <property type="protein sequence ID" value="KNZ60990.1"/>
    <property type="molecule type" value="Genomic_DNA"/>
</dbReference>
<dbReference type="SUPFAM" id="SSF56672">
    <property type="entry name" value="DNA/RNA polymerases"/>
    <property type="match status" value="1"/>
</dbReference>
<proteinExistence type="predicted"/>
<feature type="non-terminal residue" evidence="1">
    <location>
        <position position="1"/>
    </location>
</feature>
<reference evidence="1 2" key="1">
    <citation type="submission" date="2015-08" db="EMBL/GenBank/DDBJ databases">
        <title>Next Generation Sequencing and Analysis of the Genome of Puccinia sorghi L Schw, the Causal Agent of Maize Common Rust.</title>
        <authorList>
            <person name="Rochi L."/>
            <person name="Burguener G."/>
            <person name="Darino M."/>
            <person name="Turjanski A."/>
            <person name="Kreff E."/>
            <person name="Dieguez M.J."/>
            <person name="Sacco F."/>
        </authorList>
    </citation>
    <scope>NUCLEOTIDE SEQUENCE [LARGE SCALE GENOMIC DNA]</scope>
    <source>
        <strain evidence="1 2">RO10H11247</strain>
    </source>
</reference>
<name>A0A0L6VLK3_9BASI</name>
<dbReference type="OrthoDB" id="2505288at2759"/>
<accession>A0A0L6VLK3</accession>
<protein>
    <submittedName>
        <fullName evidence="1">Uncharacterized protein</fullName>
    </submittedName>
</protein>
<dbReference type="VEuPathDB" id="FungiDB:VP01_14701g1"/>
<dbReference type="AlphaFoldDB" id="A0A0L6VLK3"/>
<evidence type="ECO:0000313" key="1">
    <source>
        <dbReference type="EMBL" id="KNZ60990.1"/>
    </source>
</evidence>
<sequence>QLGCYSVTYHPVTETQHSHCQEQIPTPLTIDLVNSLLNADTFTKLELQNAYGNLWVAKGNEDKLVFICRVVLHAGHLPWPHWQGHCLS</sequence>
<evidence type="ECO:0000313" key="2">
    <source>
        <dbReference type="Proteomes" id="UP000037035"/>
    </source>
</evidence>
<organism evidence="1 2">
    <name type="scientific">Puccinia sorghi</name>
    <dbReference type="NCBI Taxonomy" id="27349"/>
    <lineage>
        <taxon>Eukaryota</taxon>
        <taxon>Fungi</taxon>
        <taxon>Dikarya</taxon>
        <taxon>Basidiomycota</taxon>
        <taxon>Pucciniomycotina</taxon>
        <taxon>Pucciniomycetes</taxon>
        <taxon>Pucciniales</taxon>
        <taxon>Pucciniaceae</taxon>
        <taxon>Puccinia</taxon>
    </lineage>
</organism>